<dbReference type="Proteomes" id="UP000434475">
    <property type="component" value="Unassembled WGS sequence"/>
</dbReference>
<name>A0A174A7A7_FLAPL</name>
<sequence length="137" mass="15784">MVGLQVEFYWYQIGAASFLHAFFSTVCFRLEQGNWGSKFPRLMNDLYHGRLKSEYVKDALVELKEIKQELAKFQPSDVIWDIEDLSARPPWGDDISPDITNLSNYFVTSDGEDFLLILQHALEKAWECGGDLVIKSM</sequence>
<proteinExistence type="predicted"/>
<organism evidence="1 4">
    <name type="scientific">Flavonifractor plautii</name>
    <name type="common">Fusobacterium plautii</name>
    <dbReference type="NCBI Taxonomy" id="292800"/>
    <lineage>
        <taxon>Bacteria</taxon>
        <taxon>Bacillati</taxon>
        <taxon>Bacillota</taxon>
        <taxon>Clostridia</taxon>
        <taxon>Eubacteriales</taxon>
        <taxon>Oscillospiraceae</taxon>
        <taxon>Flavonifractor</taxon>
    </lineage>
</organism>
<dbReference type="EMBL" id="CYZT01000019">
    <property type="protein sequence ID" value="CUN83365.1"/>
    <property type="molecule type" value="Genomic_DNA"/>
</dbReference>
<gene>
    <name evidence="1" type="ORF">ERS852411_00560</name>
    <name evidence="3" type="ORF">GKE90_17975</name>
    <name evidence="2" type="ORF">GKE97_25495</name>
</gene>
<dbReference type="InterPro" id="IPR028185">
    <property type="entry name" value="Imm70"/>
</dbReference>
<dbReference type="EMBL" id="WKPR01000054">
    <property type="protein sequence ID" value="MSB22815.1"/>
    <property type="molecule type" value="Genomic_DNA"/>
</dbReference>
<dbReference type="Proteomes" id="UP000429811">
    <property type="component" value="Unassembled WGS sequence"/>
</dbReference>
<evidence type="ECO:0000313" key="3">
    <source>
        <dbReference type="EMBL" id="MSB50558.1"/>
    </source>
</evidence>
<evidence type="ECO:0000313" key="6">
    <source>
        <dbReference type="Proteomes" id="UP000434475"/>
    </source>
</evidence>
<reference evidence="1 4" key="1">
    <citation type="submission" date="2015-09" db="EMBL/GenBank/DDBJ databases">
        <authorList>
            <consortium name="Pathogen Informatics"/>
        </authorList>
    </citation>
    <scope>NUCLEOTIDE SEQUENCE [LARGE SCALE GENOMIC DNA]</scope>
    <source>
        <strain evidence="1 4">2789STDY5608854</strain>
    </source>
</reference>
<evidence type="ECO:0000313" key="5">
    <source>
        <dbReference type="Proteomes" id="UP000429811"/>
    </source>
</evidence>
<dbReference type="Proteomes" id="UP000095746">
    <property type="component" value="Unassembled WGS sequence"/>
</dbReference>
<evidence type="ECO:0000313" key="2">
    <source>
        <dbReference type="EMBL" id="MSB22815.1"/>
    </source>
</evidence>
<protein>
    <recommendedName>
        <fullName evidence="7">Immunity protein 70</fullName>
    </recommendedName>
</protein>
<dbReference type="AlphaFoldDB" id="A0A174A7A7"/>
<reference evidence="5 6" key="2">
    <citation type="journal article" date="2019" name="Nat. Med.">
        <title>A library of human gut bacterial isolates paired with longitudinal multiomics data enables mechanistic microbiome research.</title>
        <authorList>
            <person name="Poyet M."/>
            <person name="Groussin M."/>
            <person name="Gibbons S.M."/>
            <person name="Avila-Pacheco J."/>
            <person name="Jiang X."/>
            <person name="Kearney S.M."/>
            <person name="Perrotta A.R."/>
            <person name="Berdy B."/>
            <person name="Zhao S."/>
            <person name="Lieberman T.D."/>
            <person name="Swanson P.K."/>
            <person name="Smith M."/>
            <person name="Roesemann S."/>
            <person name="Alexander J.E."/>
            <person name="Rich S.A."/>
            <person name="Livny J."/>
            <person name="Vlamakis H."/>
            <person name="Clish C."/>
            <person name="Bullock K."/>
            <person name="Deik A."/>
            <person name="Scott J."/>
            <person name="Pierce K.A."/>
            <person name="Xavier R.J."/>
            <person name="Alm E.J."/>
        </authorList>
    </citation>
    <scope>NUCLEOTIDE SEQUENCE [LARGE SCALE GENOMIC DNA]</scope>
    <source>
        <strain evidence="2 6">BIOML-A2</strain>
        <strain evidence="3 5">BIOML-A5</strain>
    </source>
</reference>
<dbReference type="EMBL" id="WKPO01000036">
    <property type="protein sequence ID" value="MSB50558.1"/>
    <property type="molecule type" value="Genomic_DNA"/>
</dbReference>
<accession>A0A174A7A7</accession>
<evidence type="ECO:0000313" key="4">
    <source>
        <dbReference type="Proteomes" id="UP000095746"/>
    </source>
</evidence>
<evidence type="ECO:0008006" key="7">
    <source>
        <dbReference type="Google" id="ProtNLM"/>
    </source>
</evidence>
<evidence type="ECO:0000313" key="1">
    <source>
        <dbReference type="EMBL" id="CUN83365.1"/>
    </source>
</evidence>
<dbReference type="Pfam" id="PF15601">
    <property type="entry name" value="Imm70"/>
    <property type="match status" value="1"/>
</dbReference>